<keyword evidence="5" id="KW-1185">Reference proteome</keyword>
<comment type="caution">
    <text evidence="4">The sequence shown here is derived from an EMBL/GenBank/DDBJ whole genome shotgun (WGS) entry which is preliminary data.</text>
</comment>
<dbReference type="RefSeq" id="WP_200585127.1">
    <property type="nucleotide sequence ID" value="NZ_JAEHFY010000006.1"/>
</dbReference>
<evidence type="ECO:0000256" key="3">
    <source>
        <dbReference type="SAM" id="SignalP"/>
    </source>
</evidence>
<dbReference type="Proteomes" id="UP000660024">
    <property type="component" value="Unassembled WGS sequence"/>
</dbReference>
<dbReference type="Gene3D" id="1.50.10.10">
    <property type="match status" value="1"/>
</dbReference>
<dbReference type="Pfam" id="PF07470">
    <property type="entry name" value="Glyco_hydro_88"/>
    <property type="match status" value="1"/>
</dbReference>
<evidence type="ECO:0000256" key="2">
    <source>
        <dbReference type="ARBA" id="ARBA00038358"/>
    </source>
</evidence>
<dbReference type="PANTHER" id="PTHR36845">
    <property type="entry name" value="HYDROLASE, PUTATIVE (AFU_ORTHOLOGUE AFUA_7G05090)-RELATED"/>
    <property type="match status" value="1"/>
</dbReference>
<evidence type="ECO:0000313" key="4">
    <source>
        <dbReference type="EMBL" id="MBK0382346.1"/>
    </source>
</evidence>
<protein>
    <submittedName>
        <fullName evidence="4">Glycoside hydrolase family 88 protein</fullName>
    </submittedName>
</protein>
<evidence type="ECO:0000256" key="1">
    <source>
        <dbReference type="ARBA" id="ARBA00022801"/>
    </source>
</evidence>
<gene>
    <name evidence="4" type="ORF">I5M32_05170</name>
</gene>
<accession>A0ABS1BJ12</accession>
<feature type="chain" id="PRO_5047250200" evidence="3">
    <location>
        <begin position="24"/>
        <end position="402"/>
    </location>
</feature>
<name>A0ABS1BJ12_9SPHI</name>
<keyword evidence="1 4" id="KW-0378">Hydrolase</keyword>
<dbReference type="InterPro" id="IPR012341">
    <property type="entry name" value="6hp_glycosidase-like_sf"/>
</dbReference>
<proteinExistence type="inferred from homology"/>
<dbReference type="PANTHER" id="PTHR36845:SF1">
    <property type="entry name" value="HYDROLASE, PUTATIVE (AFU_ORTHOLOGUE AFUA_7G05090)-RELATED"/>
    <property type="match status" value="1"/>
</dbReference>
<evidence type="ECO:0000313" key="5">
    <source>
        <dbReference type="Proteomes" id="UP000660024"/>
    </source>
</evidence>
<dbReference type="SUPFAM" id="SSF48208">
    <property type="entry name" value="Six-hairpin glycosidases"/>
    <property type="match status" value="1"/>
</dbReference>
<dbReference type="PROSITE" id="PS51257">
    <property type="entry name" value="PROKAR_LIPOPROTEIN"/>
    <property type="match status" value="1"/>
</dbReference>
<dbReference type="InterPro" id="IPR008928">
    <property type="entry name" value="6-hairpin_glycosidase_sf"/>
</dbReference>
<dbReference type="GO" id="GO:0016787">
    <property type="term" value="F:hydrolase activity"/>
    <property type="evidence" value="ECO:0007669"/>
    <property type="project" value="UniProtKB-KW"/>
</dbReference>
<dbReference type="InterPro" id="IPR010905">
    <property type="entry name" value="Glyco_hydro_88"/>
</dbReference>
<sequence length="402" mass="45835">MKNPIKITGICFAILFISASCFAQKLYFEKEVKQAMAQTELMLKEISNTDNKNGALVSPRTIENGKLKLVPSKDWTSGFFAGELWYLFELTKDEKWRQEAIKFTDPIEKEKFNGTTHDMGFKVYCSFGNAYRLTKNQHDKQVIIKAAQTLSTRFNPKVGAIRSWDHNSDKWDFPVIIDNMLNLELLFEATKLSGDSSFYNIAVAHANTTLKNHFRKDFSTWHVVDYNSETGEVEHKQTKQGFSDSSAWARGQAWALYGYTMCYRETKDPKYLSQAQNVAKFILNNKNMPSDLIPYWDFDAPNIPNEPRDASAAAVISSALLELSTYTKTPNNYLDKAQKILKNLSRNYASKIGENKGFILDHSTGSKPDSSEVNVPLSYADYYYLEALTRANRLKNNQAVIQ</sequence>
<feature type="signal peptide" evidence="3">
    <location>
        <begin position="1"/>
        <end position="23"/>
    </location>
</feature>
<comment type="similarity">
    <text evidence="2">Belongs to the glycosyl hydrolase 88 family.</text>
</comment>
<dbReference type="InterPro" id="IPR052369">
    <property type="entry name" value="UG_Glycosaminoglycan_Hydrolase"/>
</dbReference>
<keyword evidence="3" id="KW-0732">Signal</keyword>
<dbReference type="EMBL" id="JAEHFY010000006">
    <property type="protein sequence ID" value="MBK0382346.1"/>
    <property type="molecule type" value="Genomic_DNA"/>
</dbReference>
<organism evidence="4 5">
    <name type="scientific">Pedobacter segetis</name>
    <dbReference type="NCBI Taxonomy" id="2793069"/>
    <lineage>
        <taxon>Bacteria</taxon>
        <taxon>Pseudomonadati</taxon>
        <taxon>Bacteroidota</taxon>
        <taxon>Sphingobacteriia</taxon>
        <taxon>Sphingobacteriales</taxon>
        <taxon>Sphingobacteriaceae</taxon>
        <taxon>Pedobacter</taxon>
    </lineage>
</organism>
<reference evidence="4 5" key="1">
    <citation type="submission" date="2020-12" db="EMBL/GenBank/DDBJ databases">
        <title>Bacterial novel species Pedobacter sp. SD-b isolated from soil.</title>
        <authorList>
            <person name="Jung H.-Y."/>
        </authorList>
    </citation>
    <scope>NUCLEOTIDE SEQUENCE [LARGE SCALE GENOMIC DNA]</scope>
    <source>
        <strain evidence="4 5">SD-b</strain>
    </source>
</reference>